<sequence>MEKLNTPTEASSSCWLSDLLLQEMDDCNFFQQCNPNLLGDEEFLSHDIVSAFQSDNLQQQQQPLSSESYSSYPVSNSETVWNSSTDETCFERPAKQQKTKHVLPDQSNSSSPSSPTSQILSFENTHLYGLDCSLNPNLQNEGVSVSTPQLRNVNFPAQNRKGSTQNQNFETITNPQGKGSKKSHGQDHIIAERRRREKLSQSLIALAALIPGLKKVHHSHPFSLLSVFGFKMDKASVLGDAIKYVKVLKERLRLLEEQNKNRAMESVVVVNKPQISNDDNSSSSCDDGTIIGSEEALPHVEARVSEKDVLLRLHCKKQKGLLLKILFEIQNLHLFVVNSSVLPFGDSILDITIVAQMGAEYNLTINELVKNLRVAALRSMSS</sequence>
<dbReference type="InterPro" id="IPR011598">
    <property type="entry name" value="bHLH_dom"/>
</dbReference>
<evidence type="ECO:0000256" key="2">
    <source>
        <dbReference type="ARBA" id="ARBA00023015"/>
    </source>
</evidence>
<feature type="compositionally biased region" description="Polar residues" evidence="5">
    <location>
        <begin position="157"/>
        <end position="177"/>
    </location>
</feature>
<comment type="subcellular location">
    <subcellularLocation>
        <location evidence="1">Nucleus</location>
    </subcellularLocation>
</comment>
<feature type="compositionally biased region" description="Low complexity" evidence="5">
    <location>
        <begin position="107"/>
        <end position="117"/>
    </location>
</feature>
<protein>
    <submittedName>
        <fullName evidence="7">Putative basic helix-loop-helix protein BHLH17</fullName>
    </submittedName>
</protein>
<organism evidence="7">
    <name type="scientific">Lotus japonicus</name>
    <name type="common">Lotus corniculatus var. japonicus</name>
    <dbReference type="NCBI Taxonomy" id="34305"/>
    <lineage>
        <taxon>Eukaryota</taxon>
        <taxon>Viridiplantae</taxon>
        <taxon>Streptophyta</taxon>
        <taxon>Embryophyta</taxon>
        <taxon>Tracheophyta</taxon>
        <taxon>Spermatophyta</taxon>
        <taxon>Magnoliopsida</taxon>
        <taxon>eudicotyledons</taxon>
        <taxon>Gunneridae</taxon>
        <taxon>Pentapetalae</taxon>
        <taxon>rosids</taxon>
        <taxon>fabids</taxon>
        <taxon>Fabales</taxon>
        <taxon>Fabaceae</taxon>
        <taxon>Papilionoideae</taxon>
        <taxon>50 kb inversion clade</taxon>
        <taxon>NPAAA clade</taxon>
        <taxon>Hologalegina</taxon>
        <taxon>robinioid clade</taxon>
        <taxon>Loteae</taxon>
        <taxon>Lotus</taxon>
    </lineage>
</organism>
<feature type="region of interest" description="Disordered" evidence="5">
    <location>
        <begin position="92"/>
        <end position="118"/>
    </location>
</feature>
<dbReference type="Gene3D" id="4.10.280.10">
    <property type="entry name" value="Helix-loop-helix DNA-binding domain"/>
    <property type="match status" value="1"/>
</dbReference>
<dbReference type="PANTHER" id="PTHR45959">
    <property type="entry name" value="BHLH TRANSCRIPTION FACTOR"/>
    <property type="match status" value="1"/>
</dbReference>
<keyword evidence="4" id="KW-0539">Nucleus</keyword>
<dbReference type="GO" id="GO:0046983">
    <property type="term" value="F:protein dimerization activity"/>
    <property type="evidence" value="ECO:0007669"/>
    <property type="project" value="InterPro"/>
</dbReference>
<keyword evidence="2" id="KW-0805">Transcription regulation</keyword>
<feature type="region of interest" description="Disordered" evidence="5">
    <location>
        <begin position="157"/>
        <end position="185"/>
    </location>
</feature>
<proteinExistence type="predicted"/>
<dbReference type="InterPro" id="IPR054502">
    <property type="entry name" value="bHLH-TF_ACT-like_plant"/>
</dbReference>
<dbReference type="Pfam" id="PF22754">
    <property type="entry name" value="bHLH-TF_ACT-like_plant"/>
    <property type="match status" value="1"/>
</dbReference>
<evidence type="ECO:0000256" key="4">
    <source>
        <dbReference type="ARBA" id="ARBA00023242"/>
    </source>
</evidence>
<dbReference type="EMBL" id="FJ379757">
    <property type="protein sequence ID" value="ACN21641.1"/>
    <property type="molecule type" value="Genomic_DNA"/>
</dbReference>
<dbReference type="SMART" id="SM00353">
    <property type="entry name" value="HLH"/>
    <property type="match status" value="1"/>
</dbReference>
<dbReference type="GO" id="GO:0005634">
    <property type="term" value="C:nucleus"/>
    <property type="evidence" value="ECO:0007669"/>
    <property type="project" value="UniProtKB-SubCell"/>
</dbReference>
<feature type="domain" description="BHLH" evidence="6">
    <location>
        <begin position="183"/>
        <end position="248"/>
    </location>
</feature>
<dbReference type="PROSITE" id="PS50888">
    <property type="entry name" value="BHLH"/>
    <property type="match status" value="1"/>
</dbReference>
<dbReference type="InterPro" id="IPR052610">
    <property type="entry name" value="bHLH_transcription_regulator"/>
</dbReference>
<dbReference type="SUPFAM" id="SSF47459">
    <property type="entry name" value="HLH, helix-loop-helix DNA-binding domain"/>
    <property type="match status" value="1"/>
</dbReference>
<dbReference type="InterPro" id="IPR036638">
    <property type="entry name" value="HLH_DNA-bd_sf"/>
</dbReference>
<dbReference type="GO" id="GO:0080090">
    <property type="term" value="P:regulation of primary metabolic process"/>
    <property type="evidence" value="ECO:0007669"/>
    <property type="project" value="UniProtKB-ARBA"/>
</dbReference>
<evidence type="ECO:0000259" key="6">
    <source>
        <dbReference type="PROSITE" id="PS50888"/>
    </source>
</evidence>
<evidence type="ECO:0000313" key="7">
    <source>
        <dbReference type="EMBL" id="ACN21641.1"/>
    </source>
</evidence>
<dbReference type="Pfam" id="PF00010">
    <property type="entry name" value="HLH"/>
    <property type="match status" value="1"/>
</dbReference>
<evidence type="ECO:0000256" key="3">
    <source>
        <dbReference type="ARBA" id="ARBA00023163"/>
    </source>
</evidence>
<accession>C0JP22</accession>
<name>C0JP22_LOTJA</name>
<feature type="region of interest" description="Disordered" evidence="5">
    <location>
        <begin position="56"/>
        <end position="77"/>
    </location>
</feature>
<dbReference type="PANTHER" id="PTHR45959:SF51">
    <property type="entry name" value="BASIC HELIX LOOP HELIX (BHLH) DNA-BINDING FAMILY PROTEIN"/>
    <property type="match status" value="1"/>
</dbReference>
<reference evidence="7" key="1">
    <citation type="submission" date="2008-10" db="EMBL/GenBank/DDBJ databases">
        <title>Conservation of Lotus and Arabidopsis basic helix-loop-helix proteins reveals new players in root hair development.</title>
        <authorList>
            <person name="Karas B."/>
            <person name="Amyot L."/>
            <person name="Johansen C."/>
            <person name="Sato S."/>
            <person name="Tabata S."/>
            <person name="Kawaguchi M."/>
            <person name="Szczyglowski K."/>
        </authorList>
    </citation>
    <scope>NUCLEOTIDE SEQUENCE</scope>
</reference>
<evidence type="ECO:0000256" key="5">
    <source>
        <dbReference type="SAM" id="MobiDB-lite"/>
    </source>
</evidence>
<evidence type="ECO:0000256" key="1">
    <source>
        <dbReference type="ARBA" id="ARBA00004123"/>
    </source>
</evidence>
<keyword evidence="3" id="KW-0804">Transcription</keyword>
<dbReference type="AlphaFoldDB" id="C0JP22"/>